<protein>
    <recommendedName>
        <fullName evidence="3">SAF domain-containing protein</fullName>
    </recommendedName>
</protein>
<comment type="similarity">
    <text evidence="1">Belongs to the UxaA family.</text>
</comment>
<dbReference type="InterPro" id="IPR013974">
    <property type="entry name" value="SAF"/>
</dbReference>
<dbReference type="InterPro" id="IPR044144">
    <property type="entry name" value="SAF_UxaA/GarD"/>
</dbReference>
<dbReference type="Gene3D" id="2.30.130.110">
    <property type="match status" value="1"/>
</dbReference>
<reference evidence="4" key="1">
    <citation type="submission" date="2018-05" db="EMBL/GenBank/DDBJ databases">
        <authorList>
            <person name="Lanie J.A."/>
            <person name="Ng W.-L."/>
            <person name="Kazmierczak K.M."/>
            <person name="Andrzejewski T.M."/>
            <person name="Davidsen T.M."/>
            <person name="Wayne K.J."/>
            <person name="Tettelin H."/>
            <person name="Glass J.I."/>
            <person name="Rusch D."/>
            <person name="Podicherti R."/>
            <person name="Tsui H.-C.T."/>
            <person name="Winkler M.E."/>
        </authorList>
    </citation>
    <scope>NUCLEOTIDE SEQUENCE</scope>
</reference>
<dbReference type="SMART" id="SM00858">
    <property type="entry name" value="SAF"/>
    <property type="match status" value="1"/>
</dbReference>
<dbReference type="InterPro" id="IPR048332">
    <property type="entry name" value="GD_AH_C"/>
</dbReference>
<dbReference type="InterPro" id="IPR007392">
    <property type="entry name" value="GD_AH_second"/>
</dbReference>
<dbReference type="InterPro" id="IPR052172">
    <property type="entry name" value="UxaA_altronate/galactarate_dh"/>
</dbReference>
<dbReference type="PANTHER" id="PTHR30536:SF5">
    <property type="entry name" value="ALTRONATE DEHYDRATASE"/>
    <property type="match status" value="1"/>
</dbReference>
<gene>
    <name evidence="4" type="ORF">METZ01_LOCUS90930</name>
</gene>
<proteinExistence type="inferred from homology"/>
<organism evidence="4">
    <name type="scientific">marine metagenome</name>
    <dbReference type="NCBI Taxonomy" id="408172"/>
    <lineage>
        <taxon>unclassified sequences</taxon>
        <taxon>metagenomes</taxon>
        <taxon>ecological metagenomes</taxon>
    </lineage>
</organism>
<evidence type="ECO:0000259" key="3">
    <source>
        <dbReference type="SMART" id="SM00858"/>
    </source>
</evidence>
<dbReference type="EMBL" id="UINC01008460">
    <property type="protein sequence ID" value="SVA38076.1"/>
    <property type="molecule type" value="Genomic_DNA"/>
</dbReference>
<dbReference type="AlphaFoldDB" id="A0A381VCI7"/>
<dbReference type="PANTHER" id="PTHR30536">
    <property type="entry name" value="ALTRONATE/GALACTARATE DEHYDRATASE"/>
    <property type="match status" value="1"/>
</dbReference>
<dbReference type="Pfam" id="PF20629">
    <property type="entry name" value="GD_AH_C"/>
    <property type="match status" value="1"/>
</dbReference>
<dbReference type="Pfam" id="PF08666">
    <property type="entry name" value="SAF"/>
    <property type="match status" value="1"/>
</dbReference>
<keyword evidence="2" id="KW-0456">Lyase</keyword>
<dbReference type="GO" id="GO:0016829">
    <property type="term" value="F:lyase activity"/>
    <property type="evidence" value="ECO:0007669"/>
    <property type="project" value="UniProtKB-KW"/>
</dbReference>
<accession>A0A381VCI7</accession>
<dbReference type="CDD" id="cd11613">
    <property type="entry name" value="SAF_AH_GD"/>
    <property type="match status" value="1"/>
</dbReference>
<name>A0A381VCI7_9ZZZZ</name>
<dbReference type="Pfam" id="PF04295">
    <property type="entry name" value="GD_AH_second"/>
    <property type="match status" value="1"/>
</dbReference>
<dbReference type="GO" id="GO:0019698">
    <property type="term" value="P:D-galacturonate catabolic process"/>
    <property type="evidence" value="ECO:0007669"/>
    <property type="project" value="TreeGrafter"/>
</dbReference>
<evidence type="ECO:0000256" key="1">
    <source>
        <dbReference type="ARBA" id="ARBA00010986"/>
    </source>
</evidence>
<evidence type="ECO:0000256" key="2">
    <source>
        <dbReference type="ARBA" id="ARBA00023239"/>
    </source>
</evidence>
<feature type="domain" description="SAF" evidence="3">
    <location>
        <begin position="11"/>
        <end position="80"/>
    </location>
</feature>
<evidence type="ECO:0000313" key="4">
    <source>
        <dbReference type="EMBL" id="SVA38076.1"/>
    </source>
</evidence>
<sequence length="501" mass="54589">MNNLIILNKNDNVAVTPFVISPQTKIESQGIVSVDPIPFGHKICLKPINKGEPVIKYDQIIGFASKSIKPGEHVHSHNLVFKEFNREFAISEKNDIATEKSNLFFDGILRDNDDVATRNYIGIISTVNCSATVSKMIAEKIKYSNILKDYPNIDGIVPITHSTGCGMNTISEGMQIFQRTIDGFKNHPNFSHVFVIGLGCECAQVSLFFDSMKKHNRIHFLTIQDEGGTKKIVEKVFGQIQDLLKEANNIKRTPQAAHHLTLALQCGGSDGYSGISANPALGVAADMLVKNGGSSILSETPEIYGAEHLLINRVSSKEVADKLIEKIEWWKHYTTINNSTMDNNPAPGNKKGGLTTILEKSLGAVAKGGNSILKDVLSYAEPLKNKGFNFMDSPGYDPVSVTGQVASGANVICFTTGRGSCFGCKPVPSLKLSTNTTMFNKMSEDMDVNCGTVIDGEETVEQVGKRVFELVLKTASGSKSKSELNGYGDEEFNPWQVGVVM</sequence>